<dbReference type="EMBL" id="BAAATJ010000009">
    <property type="protein sequence ID" value="GAA2397278.1"/>
    <property type="molecule type" value="Genomic_DNA"/>
</dbReference>
<gene>
    <name evidence="2" type="ORF">GCM10010420_23890</name>
</gene>
<name>A0ABP5VBS7_9ACTN</name>
<accession>A0ABP5VBS7</accession>
<feature type="transmembrane region" description="Helical" evidence="1">
    <location>
        <begin position="43"/>
        <end position="65"/>
    </location>
</feature>
<dbReference type="Proteomes" id="UP001500058">
    <property type="component" value="Unassembled WGS sequence"/>
</dbReference>
<organism evidence="2 3">
    <name type="scientific">Streptomyces glaucosporus</name>
    <dbReference type="NCBI Taxonomy" id="284044"/>
    <lineage>
        <taxon>Bacteria</taxon>
        <taxon>Bacillati</taxon>
        <taxon>Actinomycetota</taxon>
        <taxon>Actinomycetes</taxon>
        <taxon>Kitasatosporales</taxon>
        <taxon>Streptomycetaceae</taxon>
        <taxon>Streptomyces</taxon>
    </lineage>
</organism>
<keyword evidence="1" id="KW-0472">Membrane</keyword>
<comment type="caution">
    <text evidence="2">The sequence shown here is derived from an EMBL/GenBank/DDBJ whole genome shotgun (WGS) entry which is preliminary data.</text>
</comment>
<evidence type="ECO:0000256" key="1">
    <source>
        <dbReference type="SAM" id="Phobius"/>
    </source>
</evidence>
<feature type="transmembrane region" description="Helical" evidence="1">
    <location>
        <begin position="71"/>
        <end position="92"/>
    </location>
</feature>
<sequence>MSEDPVPLHFLTADDGLDTAPSDTPLPYEERERWRRPYRPGPWRVGGAALLLLLASYMLMSTLIIAMAGTLVEALVCLAGAALVIAYALRLLRAGVWVSSRGIRQVGLFTTTTLAWQDVAAVRTAQQPVKWLGTPRTVQGQALLVEPRGREALRTVFTDHNADFLARPDAFDRAADVLEAWAAEHRHPQHP</sequence>
<evidence type="ECO:0000313" key="2">
    <source>
        <dbReference type="EMBL" id="GAA2397278.1"/>
    </source>
</evidence>
<protein>
    <submittedName>
        <fullName evidence="2">Membrane protein</fullName>
    </submittedName>
</protein>
<keyword evidence="1" id="KW-1133">Transmembrane helix</keyword>
<proteinExistence type="predicted"/>
<keyword evidence="3" id="KW-1185">Reference proteome</keyword>
<keyword evidence="1" id="KW-0812">Transmembrane</keyword>
<evidence type="ECO:0000313" key="3">
    <source>
        <dbReference type="Proteomes" id="UP001500058"/>
    </source>
</evidence>
<reference evidence="3" key="1">
    <citation type="journal article" date="2019" name="Int. J. Syst. Evol. Microbiol.">
        <title>The Global Catalogue of Microorganisms (GCM) 10K type strain sequencing project: providing services to taxonomists for standard genome sequencing and annotation.</title>
        <authorList>
            <consortium name="The Broad Institute Genomics Platform"/>
            <consortium name="The Broad Institute Genome Sequencing Center for Infectious Disease"/>
            <person name="Wu L."/>
            <person name="Ma J."/>
        </authorList>
    </citation>
    <scope>NUCLEOTIDE SEQUENCE [LARGE SCALE GENOMIC DNA]</scope>
    <source>
        <strain evidence="3">JCM 6921</strain>
    </source>
</reference>